<proteinExistence type="predicted"/>
<gene>
    <name evidence="2" type="ORF">IV88_GL000637</name>
</gene>
<accession>A0A0R2NK55</accession>
<dbReference type="Proteomes" id="UP000051249">
    <property type="component" value="Unassembled WGS sequence"/>
</dbReference>
<dbReference type="PATRIC" id="fig|480391.4.peg.646"/>
<sequence length="60" mass="6658">MSIGRIIGIIFLGLITLGLLAMSIELLISGNFSDHFWIGVIGMFAFGYVTYNVYQTGRKK</sequence>
<keyword evidence="1" id="KW-0812">Transmembrane</keyword>
<reference evidence="2 3" key="1">
    <citation type="journal article" date="2015" name="Genome Announc.">
        <title>Expanding the biotechnology potential of lactobacilli through comparative genomics of 213 strains and associated genera.</title>
        <authorList>
            <person name="Sun Z."/>
            <person name="Harris H.M."/>
            <person name="McCann A."/>
            <person name="Guo C."/>
            <person name="Argimon S."/>
            <person name="Zhang W."/>
            <person name="Yang X."/>
            <person name="Jeffery I.B."/>
            <person name="Cooney J.C."/>
            <person name="Kagawa T.F."/>
            <person name="Liu W."/>
            <person name="Song Y."/>
            <person name="Salvetti E."/>
            <person name="Wrobel A."/>
            <person name="Rasinkangas P."/>
            <person name="Parkhill J."/>
            <person name="Rea M.C."/>
            <person name="O'Sullivan O."/>
            <person name="Ritari J."/>
            <person name="Douillard F.P."/>
            <person name="Paul Ross R."/>
            <person name="Yang R."/>
            <person name="Briner A.E."/>
            <person name="Felis G.E."/>
            <person name="de Vos W.M."/>
            <person name="Barrangou R."/>
            <person name="Klaenhammer T.R."/>
            <person name="Caufield P.W."/>
            <person name="Cui Y."/>
            <person name="Zhang H."/>
            <person name="O'Toole P.W."/>
        </authorList>
    </citation>
    <scope>NUCLEOTIDE SEQUENCE [LARGE SCALE GENOMIC DNA]</scope>
    <source>
        <strain evidence="2 3">DSM 23026</strain>
    </source>
</reference>
<evidence type="ECO:0000313" key="2">
    <source>
        <dbReference type="EMBL" id="KRO26177.1"/>
    </source>
</evidence>
<protein>
    <submittedName>
        <fullName evidence="2">Uncharacterized protein</fullName>
    </submittedName>
</protein>
<dbReference type="EMBL" id="JQCQ01000002">
    <property type="protein sequence ID" value="KRO26177.1"/>
    <property type="molecule type" value="Genomic_DNA"/>
</dbReference>
<comment type="caution">
    <text evidence="2">The sequence shown here is derived from an EMBL/GenBank/DDBJ whole genome shotgun (WGS) entry which is preliminary data.</text>
</comment>
<keyword evidence="3" id="KW-1185">Reference proteome</keyword>
<evidence type="ECO:0000256" key="1">
    <source>
        <dbReference type="SAM" id="Phobius"/>
    </source>
</evidence>
<feature type="transmembrane region" description="Helical" evidence="1">
    <location>
        <begin position="35"/>
        <end position="54"/>
    </location>
</feature>
<dbReference type="RefSeq" id="WP_057797794.1">
    <property type="nucleotide sequence ID" value="NZ_BJZZ01000002.1"/>
</dbReference>
<name>A0A0R2NK55_9LACO</name>
<keyword evidence="1" id="KW-0472">Membrane</keyword>
<keyword evidence="1" id="KW-1133">Transmembrane helix</keyword>
<evidence type="ECO:0000313" key="3">
    <source>
        <dbReference type="Proteomes" id="UP000051249"/>
    </source>
</evidence>
<organism evidence="2 3">
    <name type="scientific">Pediococcus argentinicus</name>
    <dbReference type="NCBI Taxonomy" id="480391"/>
    <lineage>
        <taxon>Bacteria</taxon>
        <taxon>Bacillati</taxon>
        <taxon>Bacillota</taxon>
        <taxon>Bacilli</taxon>
        <taxon>Lactobacillales</taxon>
        <taxon>Lactobacillaceae</taxon>
        <taxon>Pediococcus</taxon>
    </lineage>
</organism>
<feature type="transmembrane region" description="Helical" evidence="1">
    <location>
        <begin position="7"/>
        <end position="29"/>
    </location>
</feature>
<dbReference type="AlphaFoldDB" id="A0A0R2NK55"/>